<feature type="non-terminal residue" evidence="2">
    <location>
        <position position="1"/>
    </location>
</feature>
<name>X1PJE2_9ZZZZ</name>
<evidence type="ECO:0000256" key="1">
    <source>
        <dbReference type="SAM" id="MobiDB-lite"/>
    </source>
</evidence>
<sequence length="146" mass="16441">VEGEYQTAFTPNSAITKLLKSLGWKFSTEDVDPEDFIGNWVELNIDDYEQGEGDEAYTASTIKDVNPYKGPEVKDVEDVKAPESPKKVEKQIKHEAVKEDEDTPEIAKIKSKIVELEKLNKDGFLTDKGLKQAVEQLNTKIEALQK</sequence>
<protein>
    <submittedName>
        <fullName evidence="2">Uncharacterized protein</fullName>
    </submittedName>
</protein>
<feature type="compositionally biased region" description="Basic and acidic residues" evidence="1">
    <location>
        <begin position="71"/>
        <end position="97"/>
    </location>
</feature>
<dbReference type="AlphaFoldDB" id="X1PJE2"/>
<evidence type="ECO:0000313" key="2">
    <source>
        <dbReference type="EMBL" id="GAI30964.1"/>
    </source>
</evidence>
<comment type="caution">
    <text evidence="2">The sequence shown here is derived from an EMBL/GenBank/DDBJ whole genome shotgun (WGS) entry which is preliminary data.</text>
</comment>
<proteinExistence type="predicted"/>
<accession>X1PJE2</accession>
<organism evidence="2">
    <name type="scientific">marine sediment metagenome</name>
    <dbReference type="NCBI Taxonomy" id="412755"/>
    <lineage>
        <taxon>unclassified sequences</taxon>
        <taxon>metagenomes</taxon>
        <taxon>ecological metagenomes</taxon>
    </lineage>
</organism>
<gene>
    <name evidence="2" type="ORF">S06H3_32693</name>
</gene>
<feature type="region of interest" description="Disordered" evidence="1">
    <location>
        <begin position="67"/>
        <end position="103"/>
    </location>
</feature>
<dbReference type="EMBL" id="BARV01019456">
    <property type="protein sequence ID" value="GAI30964.1"/>
    <property type="molecule type" value="Genomic_DNA"/>
</dbReference>
<reference evidence="2" key="1">
    <citation type="journal article" date="2014" name="Front. Microbiol.">
        <title>High frequency of phylogenetically diverse reductive dehalogenase-homologous genes in deep subseafloor sedimentary metagenomes.</title>
        <authorList>
            <person name="Kawai M."/>
            <person name="Futagami T."/>
            <person name="Toyoda A."/>
            <person name="Takaki Y."/>
            <person name="Nishi S."/>
            <person name="Hori S."/>
            <person name="Arai W."/>
            <person name="Tsubouchi T."/>
            <person name="Morono Y."/>
            <person name="Uchiyama I."/>
            <person name="Ito T."/>
            <person name="Fujiyama A."/>
            <person name="Inagaki F."/>
            <person name="Takami H."/>
        </authorList>
    </citation>
    <scope>NUCLEOTIDE SEQUENCE</scope>
    <source>
        <strain evidence="2">Expedition CK06-06</strain>
    </source>
</reference>